<accession>G7ZFE5</accession>
<dbReference type="OrthoDB" id="7278099at2"/>
<proteinExistence type="predicted"/>
<dbReference type="EMBL" id="FQ311871">
    <property type="protein sequence ID" value="CBS90236.1"/>
    <property type="molecule type" value="Genomic_DNA"/>
</dbReference>
<name>G7ZFE5_AZOL4</name>
<dbReference type="GO" id="GO:0006313">
    <property type="term" value="P:DNA transposition"/>
    <property type="evidence" value="ECO:0007669"/>
    <property type="project" value="InterPro"/>
</dbReference>
<dbReference type="NCBIfam" id="NF033580">
    <property type="entry name" value="transpos_IS5_3"/>
    <property type="match status" value="1"/>
</dbReference>
<keyword evidence="4" id="KW-1185">Reference proteome</keyword>
<evidence type="ECO:0000313" key="3">
    <source>
        <dbReference type="EMBL" id="CBS90236.1"/>
    </source>
</evidence>
<reference evidence="4" key="1">
    <citation type="journal article" date="2011" name="PLoS Genet.">
        <title>Azospirillum genomes reveal transition of bacteria from aquatic to terrestrial environments.</title>
        <authorList>
            <person name="Wisniewski-Dye F."/>
            <person name="Borziak K."/>
            <person name="Khalsa-Moyers G."/>
            <person name="Alexandre G."/>
            <person name="Sukharnikov L.O."/>
            <person name="Wuichet K."/>
            <person name="Hurst G.B."/>
            <person name="McDonald W.H."/>
            <person name="Robertson J.S."/>
            <person name="Barbe V."/>
            <person name="Calteau A."/>
            <person name="Rouy Z."/>
            <person name="Mangenot S."/>
            <person name="Prigent-Combaret C."/>
            <person name="Normand P."/>
            <person name="Boyer M."/>
            <person name="Siguier P."/>
            <person name="Dessaux Y."/>
            <person name="Elmerich C."/>
            <person name="Condemine G."/>
            <person name="Krishnen G."/>
            <person name="Kennedy I."/>
            <person name="Paterson A.H."/>
            <person name="Gonzalez V."/>
            <person name="Mavingui P."/>
            <person name="Zhulin I.B."/>
        </authorList>
    </citation>
    <scope>NUCLEOTIDE SEQUENCE [LARGE SCALE GENOMIC DNA]</scope>
    <source>
        <strain evidence="4">4B</strain>
    </source>
</reference>
<sequence>MIRLMLRSMTNDKTMWTEITRAQYQRKGLRYSSDTTDAEWAVLEPLLPAARRLGRPRTVNVREIVNGILFLATSGCQWRQLPKDFPPMTTVQRYFYRWRDDGTWETINHALVAMVRESMGREASPTAGVIDSQSVKTTEAGGPRGYDAGKCIKGRKRHVLTDTNGLLVAAIVHAADIQDRDGAPALLASVRTLFPWLRHVFADGGYAGPKLETALAQIGTWTLEIVKRSDAAKGFELLPRRWVVERTIAWLNRNRRLAKDFEATVESAVAWVFIASVKLLSRRVART</sequence>
<dbReference type="PANTHER" id="PTHR30007:SF0">
    <property type="entry name" value="TRANSPOSASE"/>
    <property type="match status" value="1"/>
</dbReference>
<dbReference type="KEGG" id="ali:AZOLI_p30415"/>
<gene>
    <name evidence="3" type="ordered locus">AZOLI_p30415</name>
</gene>
<keyword evidence="3" id="KW-0614">Plasmid</keyword>
<evidence type="ECO:0000259" key="1">
    <source>
        <dbReference type="Pfam" id="PF01609"/>
    </source>
</evidence>
<feature type="domain" description="Transposase IS4-like" evidence="1">
    <location>
        <begin position="125"/>
        <end position="273"/>
    </location>
</feature>
<dbReference type="PANTHER" id="PTHR30007">
    <property type="entry name" value="PHP DOMAIN PROTEIN"/>
    <property type="match status" value="1"/>
</dbReference>
<dbReference type="Pfam" id="PF01609">
    <property type="entry name" value="DDE_Tnp_1"/>
    <property type="match status" value="1"/>
</dbReference>
<dbReference type="AlphaFoldDB" id="G7ZFE5"/>
<protein>
    <submittedName>
        <fullName evidence="3">Transposase of ISAli1, IS5 family subgroup IS1031</fullName>
    </submittedName>
</protein>
<dbReference type="Pfam" id="PF13340">
    <property type="entry name" value="DUF4096"/>
    <property type="match status" value="1"/>
</dbReference>
<organism evidence="3 4">
    <name type="scientific">Azospirillum lipoferum (strain 4B)</name>
    <dbReference type="NCBI Taxonomy" id="862719"/>
    <lineage>
        <taxon>Bacteria</taxon>
        <taxon>Pseudomonadati</taxon>
        <taxon>Pseudomonadota</taxon>
        <taxon>Alphaproteobacteria</taxon>
        <taxon>Rhodospirillales</taxon>
        <taxon>Azospirillaceae</taxon>
        <taxon>Azospirillum</taxon>
    </lineage>
</organism>
<dbReference type="InterPro" id="IPR025161">
    <property type="entry name" value="IS402-like_dom"/>
</dbReference>
<evidence type="ECO:0000313" key="4">
    <source>
        <dbReference type="Proteomes" id="UP000005667"/>
    </source>
</evidence>
<dbReference type="InterPro" id="IPR002559">
    <property type="entry name" value="Transposase_11"/>
</dbReference>
<feature type="domain" description="Insertion element IS402-like" evidence="2">
    <location>
        <begin position="36"/>
        <end position="107"/>
    </location>
</feature>
<dbReference type="Proteomes" id="UP000005667">
    <property type="component" value="Plasmid AZO_p3"/>
</dbReference>
<dbReference type="GO" id="GO:0003677">
    <property type="term" value="F:DNA binding"/>
    <property type="evidence" value="ECO:0007669"/>
    <property type="project" value="InterPro"/>
</dbReference>
<geneLocation type="plasmid" evidence="3 4">
    <name>AZO_p3</name>
</geneLocation>
<dbReference type="HOGENOM" id="CLU_055261_0_0_5"/>
<dbReference type="GO" id="GO:0004803">
    <property type="term" value="F:transposase activity"/>
    <property type="evidence" value="ECO:0007669"/>
    <property type="project" value="InterPro"/>
</dbReference>
<evidence type="ECO:0000259" key="2">
    <source>
        <dbReference type="Pfam" id="PF13340"/>
    </source>
</evidence>